<evidence type="ECO:0000313" key="12">
    <source>
        <dbReference type="Proteomes" id="UP000813462"/>
    </source>
</evidence>
<feature type="transmembrane region" description="Helical" evidence="9">
    <location>
        <begin position="90"/>
        <end position="110"/>
    </location>
</feature>
<reference evidence="11" key="1">
    <citation type="journal article" date="2021" name="Front. Plant Sci.">
        <title>Chromosome-Scale Genome Assembly for Chinese Sour Jujube and Insights Into Its Genome Evolution and Domestication Signature.</title>
        <authorList>
            <person name="Shen L.-Y."/>
            <person name="Luo H."/>
            <person name="Wang X.-L."/>
            <person name="Wang X.-M."/>
            <person name="Qiu X.-J."/>
            <person name="Liu H."/>
            <person name="Zhou S.-S."/>
            <person name="Jia K.-H."/>
            <person name="Nie S."/>
            <person name="Bao Y.-T."/>
            <person name="Zhang R.-G."/>
            <person name="Yun Q.-Z."/>
            <person name="Chai Y.-H."/>
            <person name="Lu J.-Y."/>
            <person name="Li Y."/>
            <person name="Zhao S.-W."/>
            <person name="Mao J.-F."/>
            <person name="Jia S.-G."/>
            <person name="Mao Y.-M."/>
        </authorList>
    </citation>
    <scope>NUCLEOTIDE SEQUENCE</scope>
    <source>
        <strain evidence="11">AT0</strain>
        <tissue evidence="11">Leaf</tissue>
    </source>
</reference>
<evidence type="ECO:0000256" key="5">
    <source>
        <dbReference type="ARBA" id="ARBA00022989"/>
    </source>
</evidence>
<feature type="transmembrane region" description="Helical" evidence="9">
    <location>
        <begin position="139"/>
        <end position="159"/>
    </location>
</feature>
<evidence type="ECO:0000256" key="7">
    <source>
        <dbReference type="ARBA" id="ARBA00023136"/>
    </source>
</evidence>
<comment type="subcellular location">
    <subcellularLocation>
        <location evidence="1">Membrane</location>
        <topology evidence="1">Multi-pass membrane protein</topology>
    </subcellularLocation>
</comment>
<dbReference type="Pfam" id="PF11744">
    <property type="entry name" value="ALMT"/>
    <property type="match status" value="1"/>
</dbReference>
<feature type="domain" description="TLDc" evidence="10">
    <location>
        <begin position="534"/>
        <end position="726"/>
    </location>
</feature>
<protein>
    <recommendedName>
        <fullName evidence="10">TLDc domain-containing protein</fullName>
    </recommendedName>
</protein>
<keyword evidence="8" id="KW-0407">Ion channel</keyword>
<dbReference type="Proteomes" id="UP000813462">
    <property type="component" value="Unassembled WGS sequence"/>
</dbReference>
<dbReference type="Pfam" id="PF07534">
    <property type="entry name" value="TLD"/>
    <property type="match status" value="1"/>
</dbReference>
<evidence type="ECO:0000259" key="10">
    <source>
        <dbReference type="PROSITE" id="PS51886"/>
    </source>
</evidence>
<dbReference type="PROSITE" id="PS51886">
    <property type="entry name" value="TLDC"/>
    <property type="match status" value="1"/>
</dbReference>
<keyword evidence="7 9" id="KW-0472">Membrane</keyword>
<accession>A0A978UHU7</accession>
<evidence type="ECO:0000256" key="1">
    <source>
        <dbReference type="ARBA" id="ARBA00004141"/>
    </source>
</evidence>
<dbReference type="AlphaFoldDB" id="A0A978UHU7"/>
<keyword evidence="3" id="KW-0813">Transport</keyword>
<dbReference type="GO" id="GO:0016020">
    <property type="term" value="C:membrane"/>
    <property type="evidence" value="ECO:0007669"/>
    <property type="project" value="UniProtKB-SubCell"/>
</dbReference>
<feature type="transmembrane region" description="Helical" evidence="9">
    <location>
        <begin position="60"/>
        <end position="78"/>
    </location>
</feature>
<feature type="transmembrane region" description="Helical" evidence="9">
    <location>
        <begin position="201"/>
        <end position="219"/>
    </location>
</feature>
<proteinExistence type="inferred from homology"/>
<dbReference type="InterPro" id="IPR020966">
    <property type="entry name" value="ALMT"/>
</dbReference>
<evidence type="ECO:0000313" key="11">
    <source>
        <dbReference type="EMBL" id="KAH7514378.1"/>
    </source>
</evidence>
<dbReference type="PANTHER" id="PTHR31086">
    <property type="entry name" value="ALUMINUM-ACTIVATED MALATE TRANSPORTER 10"/>
    <property type="match status" value="1"/>
</dbReference>
<evidence type="ECO:0000256" key="2">
    <source>
        <dbReference type="ARBA" id="ARBA00007079"/>
    </source>
</evidence>
<evidence type="ECO:0000256" key="9">
    <source>
        <dbReference type="SAM" id="Phobius"/>
    </source>
</evidence>
<evidence type="ECO:0000256" key="4">
    <source>
        <dbReference type="ARBA" id="ARBA00022692"/>
    </source>
</evidence>
<keyword evidence="6" id="KW-0406">Ion transport</keyword>
<evidence type="ECO:0000256" key="6">
    <source>
        <dbReference type="ARBA" id="ARBA00023065"/>
    </source>
</evidence>
<dbReference type="InterPro" id="IPR006571">
    <property type="entry name" value="TLDc_dom"/>
</dbReference>
<dbReference type="GO" id="GO:0034220">
    <property type="term" value="P:monoatomic ion transmembrane transport"/>
    <property type="evidence" value="ECO:0007669"/>
    <property type="project" value="UniProtKB-KW"/>
</dbReference>
<dbReference type="EMBL" id="JAEACU010000011">
    <property type="protein sequence ID" value="KAH7514378.1"/>
    <property type="molecule type" value="Genomic_DNA"/>
</dbReference>
<sequence length="732" mass="81402">MFRKVHAGMEMEMSGNGESGKEMVNGEKSYMQVFVEKTKRYPGLVWKTIWKVGKEDPRRVIHALKVGLSLTLVSLLYLMEPLFEGVGQNAIWAVMTVVVVLEFTAGATLCKGLNRGLGTLLAGSLAFFIEYIANDSGHTLRAVFIGAAVFLIGAAATYMRFFPYIKKNFDYGVVIFLLTFNLITVSSYRVDNVLKLAHDRFYTIAIGCGICLLMSLLIFPNWSGEDLHNSTVFKLEGLAKSIEACVNEYFSDAEIKEETHDKTKEDPIYKGFKAVLDSKSNDETMALHASWEPRHSRHCYRYPWQQYVKLGAVLRNFGYTVVALHGCLRTEIQTPRSVRALFKDPSVRLAREVSKGLMELANSIRSRRHCSPEILSDHLHEALQDLNNAIKSQPRLFLGSNSNQATNMLALAAAHASQKHGSGISLSSVKTDSSALLEWKSKRVSEQSKENERKVLRPQVSKIAITSLEFSEALPFAAFASLLVETVAKLDHVIEEVEELGRLACFKEYEHGDEHITVTYTGLGVQPVGNRKDDYTSQTKYHDLDLPFSLSLVDRTFLKGRELKCCYKASIDGFSAADFHNFCDFKGPCVIIGYTNKSFKFGAFNPEGYRSTDDYYDTFDAFLFYWTDNERIDPIVLPKIGGSGAALFDYARGGPQFGADGLLIGPPLAPVMGGFAGPDTNSGIGDLRQAKSRLGLSYAKREDGKDSLFGDESKATLDDVQVFCSPQIASLY</sequence>
<comment type="caution">
    <text evidence="11">The sequence shown here is derived from an EMBL/GenBank/DDBJ whole genome shotgun (WGS) entry which is preliminary data.</text>
</comment>
<evidence type="ECO:0000256" key="8">
    <source>
        <dbReference type="ARBA" id="ARBA00023303"/>
    </source>
</evidence>
<name>A0A978UHU7_ZIZJJ</name>
<keyword evidence="4 9" id="KW-0812">Transmembrane</keyword>
<comment type="similarity">
    <text evidence="2">Belongs to the aromatic acid exporter (TC 2.A.85) family.</text>
</comment>
<organism evidence="11 12">
    <name type="scientific">Ziziphus jujuba var. spinosa</name>
    <dbReference type="NCBI Taxonomy" id="714518"/>
    <lineage>
        <taxon>Eukaryota</taxon>
        <taxon>Viridiplantae</taxon>
        <taxon>Streptophyta</taxon>
        <taxon>Embryophyta</taxon>
        <taxon>Tracheophyta</taxon>
        <taxon>Spermatophyta</taxon>
        <taxon>Magnoliopsida</taxon>
        <taxon>eudicotyledons</taxon>
        <taxon>Gunneridae</taxon>
        <taxon>Pentapetalae</taxon>
        <taxon>rosids</taxon>
        <taxon>fabids</taxon>
        <taxon>Rosales</taxon>
        <taxon>Rhamnaceae</taxon>
        <taxon>Paliureae</taxon>
        <taxon>Ziziphus</taxon>
    </lineage>
</organism>
<feature type="transmembrane region" description="Helical" evidence="9">
    <location>
        <begin position="171"/>
        <end position="189"/>
    </location>
</feature>
<keyword evidence="5 9" id="KW-1133">Transmembrane helix</keyword>
<gene>
    <name evidence="11" type="ORF">FEM48_Zijuj11G0083400</name>
</gene>
<dbReference type="GO" id="GO:0015743">
    <property type="term" value="P:malate transport"/>
    <property type="evidence" value="ECO:0007669"/>
    <property type="project" value="InterPro"/>
</dbReference>
<evidence type="ECO:0000256" key="3">
    <source>
        <dbReference type="ARBA" id="ARBA00022448"/>
    </source>
</evidence>